<dbReference type="Gene3D" id="1.10.357.10">
    <property type="entry name" value="Tetracycline Repressor, domain 2"/>
    <property type="match status" value="1"/>
</dbReference>
<evidence type="ECO:0000313" key="7">
    <source>
        <dbReference type="Proteomes" id="UP000281647"/>
    </source>
</evidence>
<dbReference type="Pfam" id="PF00440">
    <property type="entry name" value="TetR_N"/>
    <property type="match status" value="1"/>
</dbReference>
<sequence>MTDIKMSSRDRILKAAGQVAREVGPGHLSLDAVAQQAGVSKGGLLYNFPSKAKLLEALVEQHLADFSAALNEKEKHQAAGLGAAYLELFITELKQRQPPPSGVLAALAENPDFLAPVRRFNRDLLDRMKASSEDEGAILVFFLALEGMRALRLFGVDILSPEEQDVANASLTEILLHSQRLA</sequence>
<evidence type="ECO:0000256" key="1">
    <source>
        <dbReference type="ARBA" id="ARBA00023015"/>
    </source>
</evidence>
<dbReference type="AlphaFoldDB" id="A0A432V566"/>
<evidence type="ECO:0000259" key="5">
    <source>
        <dbReference type="PROSITE" id="PS50977"/>
    </source>
</evidence>
<evidence type="ECO:0000313" key="6">
    <source>
        <dbReference type="EMBL" id="RUM97295.1"/>
    </source>
</evidence>
<dbReference type="SUPFAM" id="SSF46689">
    <property type="entry name" value="Homeodomain-like"/>
    <property type="match status" value="1"/>
</dbReference>
<dbReference type="GO" id="GO:0000976">
    <property type="term" value="F:transcription cis-regulatory region binding"/>
    <property type="evidence" value="ECO:0007669"/>
    <property type="project" value="TreeGrafter"/>
</dbReference>
<keyword evidence="3" id="KW-0804">Transcription</keyword>
<dbReference type="PROSITE" id="PS50977">
    <property type="entry name" value="HTH_TETR_2"/>
    <property type="match status" value="1"/>
</dbReference>
<evidence type="ECO:0000256" key="4">
    <source>
        <dbReference type="PROSITE-ProRule" id="PRU00335"/>
    </source>
</evidence>
<dbReference type="InterPro" id="IPR041479">
    <property type="entry name" value="TetR_CgmR_C"/>
</dbReference>
<dbReference type="RefSeq" id="WP_128625104.1">
    <property type="nucleotide sequence ID" value="NZ_ML133511.1"/>
</dbReference>
<dbReference type="InterPro" id="IPR009057">
    <property type="entry name" value="Homeodomain-like_sf"/>
</dbReference>
<proteinExistence type="predicted"/>
<dbReference type="Proteomes" id="UP000281647">
    <property type="component" value="Unassembled WGS sequence"/>
</dbReference>
<organism evidence="6 7">
    <name type="scientific">Borborobacter arsenicus</name>
    <dbReference type="NCBI Taxonomy" id="1851146"/>
    <lineage>
        <taxon>Bacteria</taxon>
        <taxon>Pseudomonadati</taxon>
        <taxon>Pseudomonadota</taxon>
        <taxon>Alphaproteobacteria</taxon>
        <taxon>Hyphomicrobiales</taxon>
        <taxon>Phyllobacteriaceae</taxon>
        <taxon>Borborobacter</taxon>
    </lineage>
</organism>
<dbReference type="Pfam" id="PF17937">
    <property type="entry name" value="TetR_C_28"/>
    <property type="match status" value="1"/>
</dbReference>
<reference evidence="6 7" key="1">
    <citation type="submission" date="2018-11" db="EMBL/GenBank/DDBJ databases">
        <title>Pseudaminobacter arsenicus sp. nov., an arsenic-resistant bacterium isolated from arsenic-rich aquifers.</title>
        <authorList>
            <person name="Mu Y."/>
        </authorList>
    </citation>
    <scope>NUCLEOTIDE SEQUENCE [LARGE SCALE GENOMIC DNA]</scope>
    <source>
        <strain evidence="6 7">CB3</strain>
    </source>
</reference>
<dbReference type="PANTHER" id="PTHR30055:SF234">
    <property type="entry name" value="HTH-TYPE TRANSCRIPTIONAL REGULATOR BETI"/>
    <property type="match status" value="1"/>
</dbReference>
<accession>A0A432V566</accession>
<name>A0A432V566_9HYPH</name>
<dbReference type="InterPro" id="IPR001647">
    <property type="entry name" value="HTH_TetR"/>
</dbReference>
<feature type="DNA-binding region" description="H-T-H motif" evidence="4">
    <location>
        <begin position="29"/>
        <end position="48"/>
    </location>
</feature>
<dbReference type="PANTHER" id="PTHR30055">
    <property type="entry name" value="HTH-TYPE TRANSCRIPTIONAL REGULATOR RUTR"/>
    <property type="match status" value="1"/>
</dbReference>
<keyword evidence="2 4" id="KW-0238">DNA-binding</keyword>
<evidence type="ECO:0000256" key="2">
    <source>
        <dbReference type="ARBA" id="ARBA00023125"/>
    </source>
</evidence>
<evidence type="ECO:0000256" key="3">
    <source>
        <dbReference type="ARBA" id="ARBA00023163"/>
    </source>
</evidence>
<protein>
    <submittedName>
        <fullName evidence="6">TetR/AcrR family transcriptional regulator</fullName>
    </submittedName>
</protein>
<gene>
    <name evidence="6" type="ORF">EET67_13100</name>
</gene>
<dbReference type="InterPro" id="IPR050109">
    <property type="entry name" value="HTH-type_TetR-like_transc_reg"/>
</dbReference>
<dbReference type="EMBL" id="RKST01000012">
    <property type="protein sequence ID" value="RUM97295.1"/>
    <property type="molecule type" value="Genomic_DNA"/>
</dbReference>
<comment type="caution">
    <text evidence="6">The sequence shown here is derived from an EMBL/GenBank/DDBJ whole genome shotgun (WGS) entry which is preliminary data.</text>
</comment>
<dbReference type="OrthoDB" id="9809772at2"/>
<dbReference type="PRINTS" id="PR00455">
    <property type="entry name" value="HTHTETR"/>
</dbReference>
<dbReference type="GO" id="GO:0003700">
    <property type="term" value="F:DNA-binding transcription factor activity"/>
    <property type="evidence" value="ECO:0007669"/>
    <property type="project" value="TreeGrafter"/>
</dbReference>
<feature type="domain" description="HTH tetR-type" evidence="5">
    <location>
        <begin position="6"/>
        <end position="66"/>
    </location>
</feature>
<keyword evidence="1" id="KW-0805">Transcription regulation</keyword>
<keyword evidence="7" id="KW-1185">Reference proteome</keyword>